<dbReference type="GO" id="GO:0004673">
    <property type="term" value="F:protein histidine kinase activity"/>
    <property type="evidence" value="ECO:0007669"/>
    <property type="project" value="UniProtKB-EC"/>
</dbReference>
<dbReference type="PANTHER" id="PTHR42878">
    <property type="entry name" value="TWO-COMPONENT HISTIDINE KINASE"/>
    <property type="match status" value="1"/>
</dbReference>
<sequence length="380" mass="42329">MDTHFASPERADRDQLAKEITLISDNVLVDGLMRLVPGLFMVLNRHRQILVINEAMLVMLNVGSAHDVLGLRPGEAVHCVHAGEMPGGCGTSQCCASCGAAIAIVTALCENTTVEKYCTLTFHQENHEAHLYLSVRCTPLSLKGELFLLVFLQDITRRQKMAFLTRSFLHDISNTISGLMGLLQHYENEKNSEASRASNLLQRVSHLSTRLAREVEIHRLLFRREQGVYTPQWEPVTVLEILKDIGDAFAGHPEARDKDLLFPQPSSDLQLVLTTDRFLSVRVLSNMVLNALEASSPGDTVRVSVSRTLDRLTFSVWNKGFISPEIARRIFERDFTTHAEEGRGLGAYTMKRFGEECLGGTVDFLTSPENGTTFSFTAPI</sequence>
<dbReference type="GO" id="GO:0000156">
    <property type="term" value="F:phosphorelay response regulator activity"/>
    <property type="evidence" value="ECO:0007669"/>
    <property type="project" value="TreeGrafter"/>
</dbReference>
<dbReference type="OrthoDB" id="9792686at2"/>
<evidence type="ECO:0000256" key="3">
    <source>
        <dbReference type="ARBA" id="ARBA00022679"/>
    </source>
</evidence>
<dbReference type="InterPro" id="IPR036890">
    <property type="entry name" value="HATPase_C_sf"/>
</dbReference>
<dbReference type="RefSeq" id="WP_012175116.1">
    <property type="nucleotide sequence ID" value="NC_009943.1"/>
</dbReference>
<keyword evidence="6" id="KW-0067">ATP-binding</keyword>
<keyword evidence="10" id="KW-1185">Reference proteome</keyword>
<dbReference type="InterPro" id="IPR003594">
    <property type="entry name" value="HATPase_dom"/>
</dbReference>
<dbReference type="SUPFAM" id="SSF55874">
    <property type="entry name" value="ATPase domain of HSP90 chaperone/DNA topoisomerase II/histidine kinase"/>
    <property type="match status" value="1"/>
</dbReference>
<dbReference type="PROSITE" id="PS50109">
    <property type="entry name" value="HIS_KIN"/>
    <property type="match status" value="1"/>
</dbReference>
<dbReference type="KEGG" id="dol:Dole_1696"/>
<dbReference type="GO" id="GO:0007234">
    <property type="term" value="P:osmosensory signaling via phosphorelay pathway"/>
    <property type="evidence" value="ECO:0007669"/>
    <property type="project" value="TreeGrafter"/>
</dbReference>
<dbReference type="EMBL" id="CP000859">
    <property type="protein sequence ID" value="ABW67500.1"/>
    <property type="molecule type" value="Genomic_DNA"/>
</dbReference>
<evidence type="ECO:0000256" key="5">
    <source>
        <dbReference type="ARBA" id="ARBA00022777"/>
    </source>
</evidence>
<dbReference type="Gene3D" id="3.30.565.10">
    <property type="entry name" value="Histidine kinase-like ATPase, C-terminal domain"/>
    <property type="match status" value="1"/>
</dbReference>
<dbReference type="InterPro" id="IPR050351">
    <property type="entry name" value="BphY/WalK/GraS-like"/>
</dbReference>
<dbReference type="SMART" id="SM00387">
    <property type="entry name" value="HATPase_c"/>
    <property type="match status" value="1"/>
</dbReference>
<evidence type="ECO:0000313" key="9">
    <source>
        <dbReference type="EMBL" id="ABW67500.1"/>
    </source>
</evidence>
<dbReference type="Proteomes" id="UP000008561">
    <property type="component" value="Chromosome"/>
</dbReference>
<evidence type="ECO:0000256" key="4">
    <source>
        <dbReference type="ARBA" id="ARBA00022741"/>
    </source>
</evidence>
<keyword evidence="7" id="KW-0902">Two-component regulatory system</keyword>
<organism evidence="9 10">
    <name type="scientific">Desulfosudis oleivorans (strain DSM 6200 / JCM 39069 / Hxd3)</name>
    <name type="common">Desulfococcus oleovorans</name>
    <dbReference type="NCBI Taxonomy" id="96561"/>
    <lineage>
        <taxon>Bacteria</taxon>
        <taxon>Pseudomonadati</taxon>
        <taxon>Thermodesulfobacteriota</taxon>
        <taxon>Desulfobacteria</taxon>
        <taxon>Desulfobacterales</taxon>
        <taxon>Desulfosudaceae</taxon>
        <taxon>Desulfosudis</taxon>
    </lineage>
</organism>
<protein>
    <recommendedName>
        <fullName evidence="2">histidine kinase</fullName>
        <ecNumber evidence="2">2.7.13.3</ecNumber>
    </recommendedName>
</protein>
<dbReference type="InterPro" id="IPR005467">
    <property type="entry name" value="His_kinase_dom"/>
</dbReference>
<name>A9A0K0_DESOH</name>
<reference evidence="9 10" key="1">
    <citation type="submission" date="2007-10" db="EMBL/GenBank/DDBJ databases">
        <title>Complete sequence of Desulfococcus oleovorans Hxd3.</title>
        <authorList>
            <consortium name="US DOE Joint Genome Institute"/>
            <person name="Copeland A."/>
            <person name="Lucas S."/>
            <person name="Lapidus A."/>
            <person name="Barry K."/>
            <person name="Glavina del Rio T."/>
            <person name="Dalin E."/>
            <person name="Tice H."/>
            <person name="Pitluck S."/>
            <person name="Kiss H."/>
            <person name="Brettin T."/>
            <person name="Bruce D."/>
            <person name="Detter J.C."/>
            <person name="Han C."/>
            <person name="Schmutz J."/>
            <person name="Larimer F."/>
            <person name="Land M."/>
            <person name="Hauser L."/>
            <person name="Kyrpides N."/>
            <person name="Kim E."/>
            <person name="Wawrik B."/>
            <person name="Richardson P."/>
        </authorList>
    </citation>
    <scope>NUCLEOTIDE SEQUENCE [LARGE SCALE GENOMIC DNA]</scope>
    <source>
        <strain evidence="10">DSM 6200 / JCM 39069 / Hxd3</strain>
    </source>
</reference>
<evidence type="ECO:0000256" key="7">
    <source>
        <dbReference type="ARBA" id="ARBA00023012"/>
    </source>
</evidence>
<keyword evidence="5 9" id="KW-0418">Kinase</keyword>
<evidence type="ECO:0000256" key="2">
    <source>
        <dbReference type="ARBA" id="ARBA00012438"/>
    </source>
</evidence>
<evidence type="ECO:0000256" key="6">
    <source>
        <dbReference type="ARBA" id="ARBA00022840"/>
    </source>
</evidence>
<accession>A9A0K0</accession>
<dbReference type="Pfam" id="PF02518">
    <property type="entry name" value="HATPase_c"/>
    <property type="match status" value="1"/>
</dbReference>
<evidence type="ECO:0000313" key="10">
    <source>
        <dbReference type="Proteomes" id="UP000008561"/>
    </source>
</evidence>
<dbReference type="STRING" id="96561.Dole_1696"/>
<dbReference type="eggNOG" id="COG2205">
    <property type="taxonomic scope" value="Bacteria"/>
</dbReference>
<dbReference type="HOGENOM" id="CLU_049578_0_0_7"/>
<evidence type="ECO:0000259" key="8">
    <source>
        <dbReference type="PROSITE" id="PS50109"/>
    </source>
</evidence>
<gene>
    <name evidence="9" type="ordered locus">Dole_1696</name>
</gene>
<dbReference type="PANTHER" id="PTHR42878:SF7">
    <property type="entry name" value="SENSOR HISTIDINE KINASE GLRK"/>
    <property type="match status" value="1"/>
</dbReference>
<keyword evidence="3" id="KW-0808">Transferase</keyword>
<dbReference type="AlphaFoldDB" id="A9A0K0"/>
<dbReference type="GO" id="GO:0005524">
    <property type="term" value="F:ATP binding"/>
    <property type="evidence" value="ECO:0007669"/>
    <property type="project" value="UniProtKB-KW"/>
</dbReference>
<proteinExistence type="predicted"/>
<dbReference type="EC" id="2.7.13.3" evidence="2"/>
<dbReference type="GO" id="GO:0030295">
    <property type="term" value="F:protein kinase activator activity"/>
    <property type="evidence" value="ECO:0007669"/>
    <property type="project" value="TreeGrafter"/>
</dbReference>
<feature type="domain" description="Histidine kinase" evidence="8">
    <location>
        <begin position="167"/>
        <end position="380"/>
    </location>
</feature>
<keyword evidence="4" id="KW-0547">Nucleotide-binding</keyword>
<comment type="catalytic activity">
    <reaction evidence="1">
        <text>ATP + protein L-histidine = ADP + protein N-phospho-L-histidine.</text>
        <dbReference type="EC" id="2.7.13.3"/>
    </reaction>
</comment>
<evidence type="ECO:0000256" key="1">
    <source>
        <dbReference type="ARBA" id="ARBA00000085"/>
    </source>
</evidence>